<feature type="compositionally biased region" description="Basic and acidic residues" evidence="1">
    <location>
        <begin position="316"/>
        <end position="331"/>
    </location>
</feature>
<keyword evidence="2" id="KW-0472">Membrane</keyword>
<evidence type="ECO:0000256" key="1">
    <source>
        <dbReference type="SAM" id="MobiDB-lite"/>
    </source>
</evidence>
<accession>A0A6M1RMM6</accession>
<dbReference type="PANTHER" id="PTHR34219">
    <property type="entry name" value="IRON-REGULATED INNER MEMBRANE PROTEIN-RELATED"/>
    <property type="match status" value="1"/>
</dbReference>
<name>A0A6M1RMM6_9BACT</name>
<feature type="transmembrane region" description="Helical" evidence="2">
    <location>
        <begin position="6"/>
        <end position="34"/>
    </location>
</feature>
<dbReference type="EMBL" id="JAAKYA010000006">
    <property type="protein sequence ID" value="NGO37985.1"/>
    <property type="molecule type" value="Genomic_DNA"/>
</dbReference>
<feature type="transmembrane region" description="Helical" evidence="2">
    <location>
        <begin position="409"/>
        <end position="430"/>
    </location>
</feature>
<keyword evidence="4" id="KW-1185">Reference proteome</keyword>
<dbReference type="PANTHER" id="PTHR34219:SF3">
    <property type="entry name" value="BLL7967 PROTEIN"/>
    <property type="match status" value="1"/>
</dbReference>
<dbReference type="Pfam" id="PF03929">
    <property type="entry name" value="PepSY_TM"/>
    <property type="match status" value="1"/>
</dbReference>
<feature type="region of interest" description="Disordered" evidence="1">
    <location>
        <begin position="276"/>
        <end position="340"/>
    </location>
</feature>
<keyword evidence="2" id="KW-1133">Transmembrane helix</keyword>
<protein>
    <submittedName>
        <fullName evidence="3">PepSY domain-containing protein</fullName>
    </submittedName>
</protein>
<sequence length="481" mass="52060">MKLRSMLFWVHLLAGVVAGVVIAVMSLTGALLAFEKQVIAWAEGRNRRVLVGEDGARLPVQSVLERIQRETGRMPVALTWYRDTGLAVEIVMGREEVLYWDPVSDELRPSRAAGVRKAMAVLTSWHRWLGMEGEGRSRGKAITGACNVAFLVLIVTGAVLWWPVRRGGSAWRVRLWFRGGMRGRARDWHWHHVLGLWCGPVLLILSATAVVISYEWASRWVTGLGANQTAGPSVLSRPSGGDELVEADARRQWTVDELWARVSGEVPHWTRVMVRFGGNRPGGPRSGGGSSPAERRLEGVVGESGKQSGGRGDVGGSKEEARDGVSTRRDGLVAGGGGGRDGRGGGVMTFTVQERGAWPLFAVVRIQVDSRSGRVELVERHEDQPLGRRLRAWLRYLHTGEALGWPGQLVAMGASLGAVVLVWTGLALSWRRFFGRGVVVGLEGDGAAGSRSGSAPLEGKGPQFTDKESQPTASGRRGGVI</sequence>
<organism evidence="3 4">
    <name type="scientific">Limisphaera ngatamarikiensis</name>
    <dbReference type="NCBI Taxonomy" id="1324935"/>
    <lineage>
        <taxon>Bacteria</taxon>
        <taxon>Pseudomonadati</taxon>
        <taxon>Verrucomicrobiota</taxon>
        <taxon>Verrucomicrobiia</taxon>
        <taxon>Limisphaerales</taxon>
        <taxon>Limisphaeraceae</taxon>
        <taxon>Limisphaera</taxon>
    </lineage>
</organism>
<dbReference type="AlphaFoldDB" id="A0A6M1RMM6"/>
<feature type="compositionally biased region" description="Gly residues" evidence="1">
    <location>
        <begin position="279"/>
        <end position="290"/>
    </location>
</feature>
<dbReference type="RefSeq" id="WP_165105258.1">
    <property type="nucleotide sequence ID" value="NZ_JAAKYA010000006.1"/>
</dbReference>
<gene>
    <name evidence="3" type="ORF">G4L39_01050</name>
</gene>
<reference evidence="3 4" key="1">
    <citation type="submission" date="2020-02" db="EMBL/GenBank/DDBJ databases">
        <title>Draft genome sequence of Limisphaera ngatamarikiensis NGM72.4T, a thermophilic Verrucomicrobia grouped in subdivision 3.</title>
        <authorList>
            <person name="Carere C.R."/>
            <person name="Steen J."/>
            <person name="Hugenholtz P."/>
            <person name="Stott M.B."/>
        </authorList>
    </citation>
    <scope>NUCLEOTIDE SEQUENCE [LARGE SCALE GENOMIC DNA]</scope>
    <source>
        <strain evidence="3 4">NGM72.4</strain>
    </source>
</reference>
<keyword evidence="2" id="KW-0812">Transmembrane</keyword>
<evidence type="ECO:0000313" key="4">
    <source>
        <dbReference type="Proteomes" id="UP000477311"/>
    </source>
</evidence>
<feature type="region of interest" description="Disordered" evidence="1">
    <location>
        <begin position="445"/>
        <end position="481"/>
    </location>
</feature>
<evidence type="ECO:0000313" key="3">
    <source>
        <dbReference type="EMBL" id="NGO37985.1"/>
    </source>
</evidence>
<dbReference type="InterPro" id="IPR005625">
    <property type="entry name" value="PepSY-ass_TM"/>
</dbReference>
<evidence type="ECO:0000256" key="2">
    <source>
        <dbReference type="SAM" id="Phobius"/>
    </source>
</evidence>
<proteinExistence type="predicted"/>
<dbReference type="Proteomes" id="UP000477311">
    <property type="component" value="Unassembled WGS sequence"/>
</dbReference>
<feature type="transmembrane region" description="Helical" evidence="2">
    <location>
        <begin position="194"/>
        <end position="214"/>
    </location>
</feature>
<feature type="transmembrane region" description="Helical" evidence="2">
    <location>
        <begin position="141"/>
        <end position="162"/>
    </location>
</feature>
<comment type="caution">
    <text evidence="3">The sequence shown here is derived from an EMBL/GenBank/DDBJ whole genome shotgun (WGS) entry which is preliminary data.</text>
</comment>